<keyword evidence="1" id="KW-0812">Transmembrane</keyword>
<gene>
    <name evidence="2" type="ORF">ACFFP0_18745</name>
</gene>
<name>A0ABV6AMF2_9HYPH</name>
<accession>A0ABV6AMF2</accession>
<protein>
    <submittedName>
        <fullName evidence="2">AsmA-like C-terminal domain-containing protein</fullName>
    </submittedName>
</protein>
<evidence type="ECO:0000256" key="1">
    <source>
        <dbReference type="SAM" id="Phobius"/>
    </source>
</evidence>
<sequence>MAEIRGERVSFHRKDIVPLHELPSAQAEDPIIVHCPPPRTGMKRFGRMAALFLMLVLLAIGSAVFAIEGGAVDGTLSARAQKALNEAIGPRYVATVGSTAIRFDSGFRLALEARDVDVVEQATGEHLSRTGAMRMAIDPLALLGGRISIKHMEAEHIRLDTAQLPSGDPLPLSEVRIDAMPALLEQAFQRLDEARSLIERTGTGSVSISGIEILLPAAPGRKPITLLVDTLELTRGVEGDVQINGTISLNGRRAVLTAASRTVEGVTTSLSARLNGLEVTPFLLQRTEDGTPREGIEGSLDLDLAATRSREMTRPAITATLRQSPGHFYFDGIQQVFTGAVINIVYDFAKNSIELQKSEARFGPTILPFTGAVIDLSRLDPDDRRVGFGLDLLISGGTAVGATEGEQPAQFDLKANGRYLAAERELQFDEMGVSSPLGQMAGSLKIRFGNQSPEISFGARLPHMQVTGVKQLWPFWMARRPREWVMGNLFGGTVTNGSIAVFIPEGRMKGPGIPMELDQNELQIGFDLADARINLPGDIPPLRDIDGRFNLTGALLQVDVDRAGSFFPSGRSVTVDGGRFSIPSTYAKPLMAELSLDLEGPADAVTELVSFRPINALKGTDFKPEDFSGQARVDLKARMGLINAHNPPRPTWNAHVELGDVDIGPEFAGRKVGSLNGTLDVDTQAARLAAKGTIDDVPADIALVEPIDAASPVKRERVIKTVLNNDQREKLAPGLSEIIDGTVSAQLTRLDESRQAVSLDLSRAALSVPWLGWTKGNGIPAKAQFELSEDGQRVSIRNFDLAGDGFGARGNLSLNGDELTSAEFSHVQLSPADNYAVAVKRSKGSFDISLTGSVVDMRPVITRLKARESGGSSGGSRGSDSGSAVVRARLDRVLGFNDQVLSNVSLLFSSRNGDVSAADLSAVTESGQAVVSQMNRGDMISVTSGDAGAVIRFMNLYGNMRGGLLNLRLKAQGDAWAGSIDLRSFALVNESKLQSLVSTEDTEGRSLNSATKRNIDVTSAKFQRGYASLLYRSGALLVENGVVRGEQIGATFQGLVRDAKGNMEMTGTFMPAYGLNRLFGELPLIGAILGNGRDRGLLGITFKMEGQFDKPKLTVNPLSIIAPGIFRQIFEFQ</sequence>
<keyword evidence="3" id="KW-1185">Reference proteome</keyword>
<comment type="caution">
    <text evidence="2">The sequence shown here is derived from an EMBL/GenBank/DDBJ whole genome shotgun (WGS) entry which is preliminary data.</text>
</comment>
<keyword evidence="1" id="KW-0472">Membrane</keyword>
<reference evidence="2 3" key="1">
    <citation type="submission" date="2024-09" db="EMBL/GenBank/DDBJ databases">
        <authorList>
            <person name="Sun Q."/>
            <person name="Mori K."/>
        </authorList>
    </citation>
    <scope>NUCLEOTIDE SEQUENCE [LARGE SCALE GENOMIC DNA]</scope>
    <source>
        <strain evidence="2 3">TBRC 4938</strain>
    </source>
</reference>
<dbReference type="Proteomes" id="UP001589692">
    <property type="component" value="Unassembled WGS sequence"/>
</dbReference>
<organism evidence="2 3">
    <name type="scientific">Rhizobium puerariae</name>
    <dbReference type="NCBI Taxonomy" id="1585791"/>
    <lineage>
        <taxon>Bacteria</taxon>
        <taxon>Pseudomonadati</taxon>
        <taxon>Pseudomonadota</taxon>
        <taxon>Alphaproteobacteria</taxon>
        <taxon>Hyphomicrobiales</taxon>
        <taxon>Rhizobiaceae</taxon>
        <taxon>Rhizobium/Agrobacterium group</taxon>
        <taxon>Rhizobium</taxon>
    </lineage>
</organism>
<dbReference type="EMBL" id="JBHMAA010000020">
    <property type="protein sequence ID" value="MFB9950893.1"/>
    <property type="molecule type" value="Genomic_DNA"/>
</dbReference>
<evidence type="ECO:0000313" key="3">
    <source>
        <dbReference type="Proteomes" id="UP001589692"/>
    </source>
</evidence>
<proteinExistence type="predicted"/>
<feature type="transmembrane region" description="Helical" evidence="1">
    <location>
        <begin position="48"/>
        <end position="67"/>
    </location>
</feature>
<keyword evidence="1" id="KW-1133">Transmembrane helix</keyword>
<dbReference type="RefSeq" id="WP_377263609.1">
    <property type="nucleotide sequence ID" value="NZ_JBHMAA010000020.1"/>
</dbReference>
<evidence type="ECO:0000313" key="2">
    <source>
        <dbReference type="EMBL" id="MFB9950893.1"/>
    </source>
</evidence>